<dbReference type="AlphaFoldDB" id="A0A7M1WMN7"/>
<protein>
    <recommendedName>
        <fullName evidence="1">Glycosyl transferase family 1 domain-containing protein</fullName>
    </recommendedName>
</protein>
<feature type="domain" description="Glycosyl transferase family 1" evidence="1">
    <location>
        <begin position="190"/>
        <end position="325"/>
    </location>
</feature>
<organism evidence="2">
    <name type="scientific">Vibrio parahaemolyticus</name>
    <dbReference type="NCBI Taxonomy" id="670"/>
    <lineage>
        <taxon>Bacteria</taxon>
        <taxon>Pseudomonadati</taxon>
        <taxon>Pseudomonadota</taxon>
        <taxon>Gammaproteobacteria</taxon>
        <taxon>Vibrionales</taxon>
        <taxon>Vibrionaceae</taxon>
        <taxon>Vibrio</taxon>
    </lineage>
</organism>
<evidence type="ECO:0000259" key="1">
    <source>
        <dbReference type="Pfam" id="PF00534"/>
    </source>
</evidence>
<dbReference type="GO" id="GO:0016757">
    <property type="term" value="F:glycosyltransferase activity"/>
    <property type="evidence" value="ECO:0007669"/>
    <property type="project" value="InterPro"/>
</dbReference>
<name>A0A7M1WMN7_VIBPH</name>
<reference evidence="2" key="1">
    <citation type="submission" date="2020-08" db="EMBL/GenBank/DDBJ databases">
        <title>Genetic structure, function and evolution of capsule biosynthesis loci in Vibrio parahaemolyticus.</title>
        <authorList>
            <person name="Li L."/>
            <person name="Bian S."/>
        </authorList>
    </citation>
    <scope>NUCLEOTIDE SEQUENCE</scope>
    <source>
        <strain evidence="2">VP238</strain>
    </source>
</reference>
<accession>A0A7M1WMN7</accession>
<gene>
    <name evidence="2" type="ORF">VP238_00013</name>
</gene>
<dbReference type="EMBL" id="MT898369">
    <property type="protein sequence ID" value="QOS28241.1"/>
    <property type="molecule type" value="Genomic_DNA"/>
</dbReference>
<dbReference type="Gene3D" id="3.40.50.2000">
    <property type="entry name" value="Glycogen Phosphorylase B"/>
    <property type="match status" value="1"/>
</dbReference>
<evidence type="ECO:0000313" key="2">
    <source>
        <dbReference type="EMBL" id="QOS28241.1"/>
    </source>
</evidence>
<dbReference type="InterPro" id="IPR001296">
    <property type="entry name" value="Glyco_trans_1"/>
</dbReference>
<dbReference type="SUPFAM" id="SSF53756">
    <property type="entry name" value="UDP-Glycosyltransferase/glycogen phosphorylase"/>
    <property type="match status" value="1"/>
</dbReference>
<sequence length="365" mass="41536">MVATVYLYSRSPIYSGAERMLLTLAQGIYSVSRNSKIHLTHSSSDFNVESEVSIYKNKIEPGLIKISAKPYFILIYFFSGLLKIFSSSVKKKDAILIFNDIESLIIYWPLALFNDSYFYLHDSHKTENIKARLICKIISLLVSNILVITKSRLNILSSIGIKNLIYFPNCTLELKKEVVKMKGLRDVHCICVAQITAWKRIDKVIDLFNSLAEFNGEKNWHLHICGRPNQRDKEGLQIESGLIHLSSTDLRINYHGYVKDVDGMMGQCHLLLSMSENEPFGLALVEALQKGCYVLSAEGEGPSEIISSDLIGRIIPNNCDIESWVAVNSAAIFENIESFFNERVNSSDRYSFESYKTRIKTIWFD</sequence>
<proteinExistence type="predicted"/>
<dbReference type="Pfam" id="PF00534">
    <property type="entry name" value="Glycos_transf_1"/>
    <property type="match status" value="1"/>
</dbReference>